<evidence type="ECO:0000313" key="2">
    <source>
        <dbReference type="EMBL" id="GIE70778.1"/>
    </source>
</evidence>
<comment type="caution">
    <text evidence="2">The sequence shown here is derived from an EMBL/GenBank/DDBJ whole genome shotgun (WGS) entry which is preliminary data.</text>
</comment>
<keyword evidence="3" id="KW-1185">Reference proteome</keyword>
<reference evidence="2 3" key="1">
    <citation type="submission" date="2021-01" db="EMBL/GenBank/DDBJ databases">
        <title>Whole genome shotgun sequence of Actinoplanes palleronii NBRC 14916.</title>
        <authorList>
            <person name="Komaki H."/>
            <person name="Tamura T."/>
        </authorList>
    </citation>
    <scope>NUCLEOTIDE SEQUENCE [LARGE SCALE GENOMIC DNA]</scope>
    <source>
        <strain evidence="2 3">NBRC 14916</strain>
    </source>
</reference>
<dbReference type="EMBL" id="BOMS01000110">
    <property type="protein sequence ID" value="GIE70778.1"/>
    <property type="molecule type" value="Genomic_DNA"/>
</dbReference>
<gene>
    <name evidence="2" type="ORF">Apa02nite_068860</name>
</gene>
<feature type="region of interest" description="Disordered" evidence="1">
    <location>
        <begin position="1"/>
        <end position="20"/>
    </location>
</feature>
<evidence type="ECO:0000256" key="1">
    <source>
        <dbReference type="SAM" id="MobiDB-lite"/>
    </source>
</evidence>
<name>A0ABQ4BJB6_9ACTN</name>
<sequence length="67" mass="7487">MAKVTRYGRPYPKMTDRPGRGQYVCRAIHPEAGWACTRLAGHDDRHEAGNADGKMFASWPATAGERR</sequence>
<dbReference type="Proteomes" id="UP000624709">
    <property type="component" value="Unassembled WGS sequence"/>
</dbReference>
<evidence type="ECO:0000313" key="3">
    <source>
        <dbReference type="Proteomes" id="UP000624709"/>
    </source>
</evidence>
<protein>
    <submittedName>
        <fullName evidence="2">Uncharacterized protein</fullName>
    </submittedName>
</protein>
<proteinExistence type="predicted"/>
<accession>A0ABQ4BJB6</accession>
<organism evidence="2 3">
    <name type="scientific">Actinoplanes palleronii</name>
    <dbReference type="NCBI Taxonomy" id="113570"/>
    <lineage>
        <taxon>Bacteria</taxon>
        <taxon>Bacillati</taxon>
        <taxon>Actinomycetota</taxon>
        <taxon>Actinomycetes</taxon>
        <taxon>Micromonosporales</taxon>
        <taxon>Micromonosporaceae</taxon>
        <taxon>Actinoplanes</taxon>
    </lineage>
</organism>